<dbReference type="KEGG" id="mcha:111006397"/>
<feature type="compositionally biased region" description="Acidic residues" evidence="3">
    <location>
        <begin position="169"/>
        <end position="178"/>
    </location>
</feature>
<evidence type="ECO:0000313" key="4">
    <source>
        <dbReference type="Proteomes" id="UP000504603"/>
    </source>
</evidence>
<sequence>MEDLPLPSIFEQARKIHTAATESASDQDVVRKGCDALRKCEDMIGKLGLFSANETKDDISTGNIKYILVPFYLAELTEKIAQDDRIQILKASQAKLKEFISFCETMELVPKEELETSSDGNSLADRRARKIARFKRQKAAESKLLEIKERKERRGRSSKASALSAPIEAGEEDVLDDDGEEEREAWITTITLAICKAFDLLEMLKKEEEMLSSIKEKQEKDGDKDFSQEILDYRMKRAEAWHRDGVVRARYSKPAAPITCATFAQDVLEGRANVSQAHEHKHQPLIFGPASLVNGSLTSERERLAAQVFQPGFRLPTMSIEEAGLREMEMMNKWQERTTKFIEEANSAWYKDSRKPGPSEEEDDEDDDAAQDKARAWDDWKDENPRGAGNKKLTPCG</sequence>
<dbReference type="GO" id="GO:0035303">
    <property type="term" value="P:regulation of dephosphorylation"/>
    <property type="evidence" value="ECO:0007669"/>
    <property type="project" value="TreeGrafter"/>
</dbReference>
<dbReference type="Gene3D" id="1.25.40.540">
    <property type="entry name" value="TAP42-like family"/>
    <property type="match status" value="1"/>
</dbReference>
<evidence type="ECO:0000313" key="5">
    <source>
        <dbReference type="RefSeq" id="XP_022134021.1"/>
    </source>
</evidence>
<dbReference type="InterPro" id="IPR038511">
    <property type="entry name" value="TAP42/TAP46-like_sf"/>
</dbReference>
<evidence type="ECO:0000256" key="2">
    <source>
        <dbReference type="ARBA" id="ARBA00074626"/>
    </source>
</evidence>
<feature type="compositionally biased region" description="Basic and acidic residues" evidence="3">
    <location>
        <begin position="370"/>
        <end position="385"/>
    </location>
</feature>
<dbReference type="Pfam" id="PF04177">
    <property type="entry name" value="TAP42"/>
    <property type="match status" value="1"/>
</dbReference>
<dbReference type="GO" id="GO:0031929">
    <property type="term" value="P:TOR signaling"/>
    <property type="evidence" value="ECO:0007669"/>
    <property type="project" value="UniProtKB-ARBA"/>
</dbReference>
<proteinExistence type="inferred from homology"/>
<dbReference type="GO" id="GO:0051721">
    <property type="term" value="F:protein phosphatase 2A binding"/>
    <property type="evidence" value="ECO:0007669"/>
    <property type="project" value="TreeGrafter"/>
</dbReference>
<feature type="region of interest" description="Disordered" evidence="3">
    <location>
        <begin position="156"/>
        <end position="178"/>
    </location>
</feature>
<dbReference type="PANTHER" id="PTHR10933:SF9">
    <property type="entry name" value="IMMUNOGLOBULIN-BINDING PROTEIN 1"/>
    <property type="match status" value="1"/>
</dbReference>
<keyword evidence="4" id="KW-1185">Reference proteome</keyword>
<reference evidence="5" key="1">
    <citation type="submission" date="2025-08" db="UniProtKB">
        <authorList>
            <consortium name="RefSeq"/>
        </authorList>
    </citation>
    <scope>IDENTIFICATION</scope>
    <source>
        <strain evidence="5">OHB3-1</strain>
    </source>
</reference>
<dbReference type="GeneID" id="111006397"/>
<dbReference type="PANTHER" id="PTHR10933">
    <property type="entry name" value="IMMUNOGLOBULIN-BINDING PROTEIN 1"/>
    <property type="match status" value="1"/>
</dbReference>
<evidence type="ECO:0000256" key="1">
    <source>
        <dbReference type="ARBA" id="ARBA00034730"/>
    </source>
</evidence>
<dbReference type="AlphaFoldDB" id="A0A6J1BWT4"/>
<comment type="similarity">
    <text evidence="1">Belongs to the IGBP1/TAP42 family.</text>
</comment>
<dbReference type="GO" id="GO:0009966">
    <property type="term" value="P:regulation of signal transduction"/>
    <property type="evidence" value="ECO:0007669"/>
    <property type="project" value="InterPro"/>
</dbReference>
<feature type="region of interest" description="Disordered" evidence="3">
    <location>
        <begin position="345"/>
        <end position="397"/>
    </location>
</feature>
<dbReference type="FunFam" id="1.25.40.540:FF:000002">
    <property type="entry name" value="PP2A regulatory subunit TAP46"/>
    <property type="match status" value="1"/>
</dbReference>
<dbReference type="InterPro" id="IPR007304">
    <property type="entry name" value="TAP46-like"/>
</dbReference>
<dbReference type="RefSeq" id="XP_022134021.1">
    <property type="nucleotide sequence ID" value="XM_022278329.1"/>
</dbReference>
<accession>A0A6J1BWT4</accession>
<name>A0A6J1BWT4_MOMCH</name>
<protein>
    <recommendedName>
        <fullName evidence="2">PP2A regulatory subunit TAP46</fullName>
    </recommendedName>
</protein>
<dbReference type="Proteomes" id="UP000504603">
    <property type="component" value="Unplaced"/>
</dbReference>
<feature type="compositionally biased region" description="Acidic residues" evidence="3">
    <location>
        <begin position="359"/>
        <end position="369"/>
    </location>
</feature>
<gene>
    <name evidence="5" type="primary">LOC111006397</name>
</gene>
<dbReference type="GO" id="GO:0005829">
    <property type="term" value="C:cytosol"/>
    <property type="evidence" value="ECO:0007669"/>
    <property type="project" value="TreeGrafter"/>
</dbReference>
<dbReference type="OrthoDB" id="10261753at2759"/>
<organism evidence="4 5">
    <name type="scientific">Momordica charantia</name>
    <name type="common">Bitter gourd</name>
    <name type="synonym">Balsam pear</name>
    <dbReference type="NCBI Taxonomy" id="3673"/>
    <lineage>
        <taxon>Eukaryota</taxon>
        <taxon>Viridiplantae</taxon>
        <taxon>Streptophyta</taxon>
        <taxon>Embryophyta</taxon>
        <taxon>Tracheophyta</taxon>
        <taxon>Spermatophyta</taxon>
        <taxon>Magnoliopsida</taxon>
        <taxon>eudicotyledons</taxon>
        <taxon>Gunneridae</taxon>
        <taxon>Pentapetalae</taxon>
        <taxon>rosids</taxon>
        <taxon>fabids</taxon>
        <taxon>Cucurbitales</taxon>
        <taxon>Cucurbitaceae</taxon>
        <taxon>Momordiceae</taxon>
        <taxon>Momordica</taxon>
    </lineage>
</organism>
<evidence type="ECO:0000256" key="3">
    <source>
        <dbReference type="SAM" id="MobiDB-lite"/>
    </source>
</evidence>